<evidence type="ECO:0000256" key="1">
    <source>
        <dbReference type="ARBA" id="ARBA00022679"/>
    </source>
</evidence>
<evidence type="ECO:0000313" key="3">
    <source>
        <dbReference type="EMBL" id="VAW30115.1"/>
    </source>
</evidence>
<dbReference type="CDD" id="cd03809">
    <property type="entry name" value="GT4_MtfB-like"/>
    <property type="match status" value="1"/>
</dbReference>
<name>A0A3B0UGF5_9ZZZZ</name>
<keyword evidence="1" id="KW-0808">Transferase</keyword>
<dbReference type="EMBL" id="UOET01000477">
    <property type="protein sequence ID" value="VAW30115.1"/>
    <property type="molecule type" value="Genomic_DNA"/>
</dbReference>
<gene>
    <name evidence="3" type="ORF">MNBD_BACTEROID07-1001</name>
</gene>
<dbReference type="AlphaFoldDB" id="A0A3B0UGF5"/>
<reference evidence="3" key="1">
    <citation type="submission" date="2018-06" db="EMBL/GenBank/DDBJ databases">
        <authorList>
            <person name="Zhirakovskaya E."/>
        </authorList>
    </citation>
    <scope>NUCLEOTIDE SEQUENCE</scope>
</reference>
<dbReference type="GO" id="GO:0016757">
    <property type="term" value="F:glycosyltransferase activity"/>
    <property type="evidence" value="ECO:0007669"/>
    <property type="project" value="InterPro"/>
</dbReference>
<feature type="domain" description="Glycosyl transferase family 1" evidence="2">
    <location>
        <begin position="186"/>
        <end position="345"/>
    </location>
</feature>
<dbReference type="GO" id="GO:0009103">
    <property type="term" value="P:lipopolysaccharide biosynthetic process"/>
    <property type="evidence" value="ECO:0007669"/>
    <property type="project" value="TreeGrafter"/>
</dbReference>
<proteinExistence type="predicted"/>
<protein>
    <recommendedName>
        <fullName evidence="2">Glycosyl transferase family 1 domain-containing protein</fullName>
    </recommendedName>
</protein>
<dbReference type="Pfam" id="PF00534">
    <property type="entry name" value="Glycos_transf_1"/>
    <property type="match status" value="1"/>
</dbReference>
<organism evidence="3">
    <name type="scientific">hydrothermal vent metagenome</name>
    <dbReference type="NCBI Taxonomy" id="652676"/>
    <lineage>
        <taxon>unclassified sequences</taxon>
        <taxon>metagenomes</taxon>
        <taxon>ecological metagenomes</taxon>
    </lineage>
</organism>
<dbReference type="PANTHER" id="PTHR46401:SF2">
    <property type="entry name" value="GLYCOSYLTRANSFERASE WBBK-RELATED"/>
    <property type="match status" value="1"/>
</dbReference>
<dbReference type="PANTHER" id="PTHR46401">
    <property type="entry name" value="GLYCOSYLTRANSFERASE WBBK-RELATED"/>
    <property type="match status" value="1"/>
</dbReference>
<dbReference type="Gene3D" id="3.40.50.2000">
    <property type="entry name" value="Glycogen Phosphorylase B"/>
    <property type="match status" value="2"/>
</dbReference>
<evidence type="ECO:0000259" key="2">
    <source>
        <dbReference type="Pfam" id="PF00534"/>
    </source>
</evidence>
<accession>A0A3B0UGF5</accession>
<sequence length="369" mass="42291">MKIAIDARIISTTTGRYVERLATYLQRIDDENEYLVLVKKKDLDYWKPKNKNFKVVEADFREFSFSEQISFYRFLNCLGADLVHFTMPHHPILYRRPFVTTIHDLTMFSPIMTPGNTIKNSLIYKLKLPVYSYVFKRSARKAKSVITDTVNTKVDLVRKVSRFDPEKATVTYLAADKITAKAEAVKNLKDKEFLFFVGRAWPYKNIKTLIDGYAIAKEKHPELQLALAGKKESFYEELEAYAKDKGIKDVHFLGFVSEGELRWLYENATAYVFPSFAEGFGLPGLEAMIHGAPVLSSSATCLPEVYGEGALYFDPNSPEGLADLVNKLMSHPDLRRDLVEDGKKQAKKYSWQRMAQQTHEIYLDALSSK</sequence>
<dbReference type="SUPFAM" id="SSF53756">
    <property type="entry name" value="UDP-Glycosyltransferase/glycogen phosphorylase"/>
    <property type="match status" value="1"/>
</dbReference>
<dbReference type="InterPro" id="IPR001296">
    <property type="entry name" value="Glyco_trans_1"/>
</dbReference>